<dbReference type="EMBL" id="SMFR01000002">
    <property type="protein sequence ID" value="TCJ96388.1"/>
    <property type="molecule type" value="Genomic_DNA"/>
</dbReference>
<keyword evidence="3" id="KW-1185">Reference proteome</keyword>
<organism evidence="2 3">
    <name type="scientific">Nocardia alba</name>
    <dbReference type="NCBI Taxonomy" id="225051"/>
    <lineage>
        <taxon>Bacteria</taxon>
        <taxon>Bacillati</taxon>
        <taxon>Actinomycetota</taxon>
        <taxon>Actinomycetes</taxon>
        <taxon>Mycobacteriales</taxon>
        <taxon>Nocardiaceae</taxon>
        <taxon>Nocardia</taxon>
    </lineage>
</organism>
<dbReference type="PANTHER" id="PTHR43157">
    <property type="entry name" value="PHOSPHATIDYLINOSITOL-GLYCAN BIOSYNTHESIS CLASS F PROTEIN-RELATED"/>
    <property type="match status" value="1"/>
</dbReference>
<keyword evidence="1" id="KW-0560">Oxidoreductase</keyword>
<proteinExistence type="predicted"/>
<dbReference type="Gene3D" id="3.40.50.720">
    <property type="entry name" value="NAD(P)-binding Rossmann-like Domain"/>
    <property type="match status" value="1"/>
</dbReference>
<dbReference type="InterPro" id="IPR036291">
    <property type="entry name" value="NAD(P)-bd_dom_sf"/>
</dbReference>
<dbReference type="STRING" id="1210063.GCA_001612665_00079"/>
<dbReference type="Proteomes" id="UP000294856">
    <property type="component" value="Unassembled WGS sequence"/>
</dbReference>
<dbReference type="NCBIfam" id="NF004846">
    <property type="entry name" value="PRK06197.1"/>
    <property type="match status" value="1"/>
</dbReference>
<dbReference type="Pfam" id="PF00106">
    <property type="entry name" value="adh_short"/>
    <property type="match status" value="1"/>
</dbReference>
<dbReference type="PANTHER" id="PTHR43157:SF31">
    <property type="entry name" value="PHOSPHATIDYLINOSITOL-GLYCAN BIOSYNTHESIS CLASS F PROTEIN"/>
    <property type="match status" value="1"/>
</dbReference>
<dbReference type="AlphaFoldDB" id="A0A4R1FV42"/>
<protein>
    <submittedName>
        <fullName evidence="2">NAD(P)-dependent dehydrogenase (Short-subunit alcohol dehydrogenase family)</fullName>
    </submittedName>
</protein>
<evidence type="ECO:0000313" key="3">
    <source>
        <dbReference type="Proteomes" id="UP000294856"/>
    </source>
</evidence>
<name>A0A4R1FV42_9NOCA</name>
<dbReference type="InterPro" id="IPR002347">
    <property type="entry name" value="SDR_fam"/>
</dbReference>
<gene>
    <name evidence="2" type="ORF">DFR71_2417</name>
</gene>
<comment type="caution">
    <text evidence="2">The sequence shown here is derived from an EMBL/GenBank/DDBJ whole genome shotgun (WGS) entry which is preliminary data.</text>
</comment>
<sequence length="315" mass="33578">MTGAREPRWSLDSAGDQSGRIAVVTGANTGIGLEIARDLAHRGATVVLACRNAERAAAARADILAGAADASVYVEELDTSSLTSVGLCAGRLRERWPVIDLLINNAGVMAKQHTVTEEGFELDFVTNFLGHFALTGHLADTLSAAPAARVVTVSSLTHRRRNATLDYDDLTLHRGFDSELAYARSKMASMTFMIELQRRFAASGSRAISLAAHPGGVRTGILREQNRLVQLVYSPRMTWLTGWFTQGTVEGAEPILRAALDPNVEGGEFFGPGGRGELIGPSVPVEISRRALDPAAGTRLWAVAEKLTGVSFPGA</sequence>
<dbReference type="PRINTS" id="PR00081">
    <property type="entry name" value="GDHRDH"/>
</dbReference>
<accession>A0A4R1FV42</accession>
<reference evidence="2 3" key="1">
    <citation type="submission" date="2019-03" db="EMBL/GenBank/DDBJ databases">
        <title>Genomic Encyclopedia of Type Strains, Phase IV (KMG-IV): sequencing the most valuable type-strain genomes for metagenomic binning, comparative biology and taxonomic classification.</title>
        <authorList>
            <person name="Goeker M."/>
        </authorList>
    </citation>
    <scope>NUCLEOTIDE SEQUENCE [LARGE SCALE GENOMIC DNA]</scope>
    <source>
        <strain evidence="2 3">DSM 44684</strain>
    </source>
</reference>
<dbReference type="RefSeq" id="WP_067444496.1">
    <property type="nucleotide sequence ID" value="NZ_SMFR01000002.1"/>
</dbReference>
<evidence type="ECO:0000313" key="2">
    <source>
        <dbReference type="EMBL" id="TCJ96388.1"/>
    </source>
</evidence>
<dbReference type="SUPFAM" id="SSF51735">
    <property type="entry name" value="NAD(P)-binding Rossmann-fold domains"/>
    <property type="match status" value="1"/>
</dbReference>
<dbReference type="GO" id="GO:0016491">
    <property type="term" value="F:oxidoreductase activity"/>
    <property type="evidence" value="ECO:0007669"/>
    <property type="project" value="UniProtKB-KW"/>
</dbReference>
<evidence type="ECO:0000256" key="1">
    <source>
        <dbReference type="ARBA" id="ARBA00023002"/>
    </source>
</evidence>